<dbReference type="GO" id="GO:1990071">
    <property type="term" value="C:TRAPPII protein complex"/>
    <property type="evidence" value="ECO:0007669"/>
    <property type="project" value="EnsemblFungi"/>
</dbReference>
<dbReference type="STRING" id="1245769.A0A0C7N5J2"/>
<dbReference type="GO" id="GO:0031503">
    <property type="term" value="P:protein-containing complex localization"/>
    <property type="evidence" value="ECO:0007669"/>
    <property type="project" value="EnsemblFungi"/>
</dbReference>
<dbReference type="GO" id="GO:0005802">
    <property type="term" value="C:trans-Golgi network"/>
    <property type="evidence" value="ECO:0007669"/>
    <property type="project" value="EnsemblFungi"/>
</dbReference>
<dbReference type="GO" id="GO:0000407">
    <property type="term" value="C:phagophore assembly site"/>
    <property type="evidence" value="ECO:0007669"/>
    <property type="project" value="EnsemblFungi"/>
</dbReference>
<dbReference type="PANTHER" id="PTHR12817">
    <property type="entry name" value="TRAFFICKING PROTEIN PARTICLE COMPLEX SUBUNIT 6B"/>
    <property type="match status" value="1"/>
</dbReference>
<gene>
    <name evidence="2" type="ORF">LALA0_S04e02410g</name>
</gene>
<dbReference type="Gene3D" id="3.30.1380.20">
    <property type="entry name" value="Trafficking protein particle complex subunit 3"/>
    <property type="match status" value="1"/>
</dbReference>
<dbReference type="RefSeq" id="XP_022628095.1">
    <property type="nucleotide sequence ID" value="XM_022772651.1"/>
</dbReference>
<dbReference type="InterPro" id="IPR007194">
    <property type="entry name" value="TRAPP_component"/>
</dbReference>
<organism evidence="2 3">
    <name type="scientific">Lachancea lanzarotensis</name>
    <dbReference type="NCBI Taxonomy" id="1245769"/>
    <lineage>
        <taxon>Eukaryota</taxon>
        <taxon>Fungi</taxon>
        <taxon>Dikarya</taxon>
        <taxon>Ascomycota</taxon>
        <taxon>Saccharomycotina</taxon>
        <taxon>Saccharomycetes</taxon>
        <taxon>Saccharomycetales</taxon>
        <taxon>Saccharomycetaceae</taxon>
        <taxon>Lachancea</taxon>
    </lineage>
</organism>
<name>A0A0C7N5J2_9SACH</name>
<dbReference type="EMBL" id="LN736363">
    <property type="protein sequence ID" value="CEP61863.1"/>
    <property type="molecule type" value="Genomic_DNA"/>
</dbReference>
<dbReference type="GO" id="GO:0005801">
    <property type="term" value="C:cis-Golgi network"/>
    <property type="evidence" value="ECO:0007669"/>
    <property type="project" value="EnsemblFungi"/>
</dbReference>
<protein>
    <submittedName>
        <fullName evidence="2">LALA0S04e02410g1_1</fullName>
    </submittedName>
</protein>
<dbReference type="InterPro" id="IPR024096">
    <property type="entry name" value="NO_sig/Golgi_transp_ligand-bd"/>
</dbReference>
<evidence type="ECO:0000256" key="1">
    <source>
        <dbReference type="ARBA" id="ARBA00006218"/>
    </source>
</evidence>
<dbReference type="GO" id="GO:0016239">
    <property type="term" value="P:positive regulation of macroautophagy"/>
    <property type="evidence" value="ECO:0007669"/>
    <property type="project" value="EnsemblFungi"/>
</dbReference>
<evidence type="ECO:0000313" key="3">
    <source>
        <dbReference type="Proteomes" id="UP000054304"/>
    </source>
</evidence>
<proteinExistence type="inferred from homology"/>
<dbReference type="Proteomes" id="UP000054304">
    <property type="component" value="Unassembled WGS sequence"/>
</dbReference>
<dbReference type="PANTHER" id="PTHR12817:SF0">
    <property type="entry name" value="GEO08327P1"/>
    <property type="match status" value="1"/>
</dbReference>
<reference evidence="2 3" key="1">
    <citation type="submission" date="2014-12" db="EMBL/GenBank/DDBJ databases">
        <authorList>
            <person name="Neuveglise Cecile"/>
        </authorList>
    </citation>
    <scope>NUCLEOTIDE SEQUENCE [LARGE SCALE GENOMIC DNA]</scope>
    <source>
        <strain evidence="2 3">CBS 12615</strain>
    </source>
</reference>
<dbReference type="GO" id="GO:0034497">
    <property type="term" value="P:protein localization to phagophore assembly site"/>
    <property type="evidence" value="ECO:0007669"/>
    <property type="project" value="EnsemblFungi"/>
</dbReference>
<dbReference type="GO" id="GO:1990070">
    <property type="term" value="C:TRAPPI protein complex"/>
    <property type="evidence" value="ECO:0007669"/>
    <property type="project" value="EnsemblFungi"/>
</dbReference>
<dbReference type="SUPFAM" id="SSF111126">
    <property type="entry name" value="Ligand-binding domain in the NO signalling and Golgi transport"/>
    <property type="match status" value="1"/>
</dbReference>
<dbReference type="OrthoDB" id="941624at2759"/>
<comment type="similarity">
    <text evidence="1">Belongs to the TRAPP small subunits family. BET3 subfamily.</text>
</comment>
<dbReference type="GO" id="GO:0006888">
    <property type="term" value="P:endoplasmic reticulum to Golgi vesicle-mediated transport"/>
    <property type="evidence" value="ECO:0007669"/>
    <property type="project" value="EnsemblFungi"/>
</dbReference>
<dbReference type="InterPro" id="IPR037992">
    <property type="entry name" value="TRAPPC6/Trs33"/>
</dbReference>
<accession>A0A0C7N5J2</accession>
<keyword evidence="3" id="KW-1185">Reference proteome</keyword>
<dbReference type="GO" id="GO:1990072">
    <property type="term" value="C:TRAPPIII protein complex"/>
    <property type="evidence" value="ECO:0007669"/>
    <property type="project" value="EnsemblFungi"/>
</dbReference>
<dbReference type="CDD" id="cd14944">
    <property type="entry name" value="TRAPPC6A_Trs33"/>
    <property type="match status" value="1"/>
</dbReference>
<evidence type="ECO:0000313" key="2">
    <source>
        <dbReference type="EMBL" id="CEP61863.1"/>
    </source>
</evidence>
<dbReference type="AlphaFoldDB" id="A0A0C7N5J2"/>
<sequence>MNSNQKPEMTEHQKQQLQFQLFQESLPKVNEIVYRMLLNETIPMAVSVQNRLSDNSDTQGTLGQELEEKLVLDPLKGHVPSHKLLQQYLASESDQQAKIDNRLNQIGFSLGQKLSQLLIFSNNPSLSFRDMDLLAVMKFVCRDVWRQVFGKQIDNLKTNHRGTFYLLDNNYKPVESLALDDDKSLEEKALIDPYLQFPCGVIRGVLDSLGFKEEGAVICTATLVDNAESSKSKSPISSRAVIFNVQVAVEN</sequence>
<dbReference type="HOGENOM" id="CLU_076409_2_0_1"/>
<dbReference type="Pfam" id="PF04051">
    <property type="entry name" value="TRAPP"/>
    <property type="match status" value="1"/>
</dbReference>
<dbReference type="GeneID" id="34685306"/>
<dbReference type="GO" id="GO:0065003">
    <property type="term" value="P:protein-containing complex assembly"/>
    <property type="evidence" value="ECO:0007669"/>
    <property type="project" value="EnsemblFungi"/>
</dbReference>